<keyword evidence="10" id="KW-0378">Hydrolase</keyword>
<name>A0ABX8I8R8_9ASCO</name>
<dbReference type="InterPro" id="IPR006689">
    <property type="entry name" value="Small_GTPase_ARF/SAR"/>
</dbReference>
<proteinExistence type="inferred from homology"/>
<evidence type="ECO:0000256" key="6">
    <source>
        <dbReference type="ARBA" id="ARBA00021124"/>
    </source>
</evidence>
<keyword evidence="18" id="KW-0968">Cytoplasmic vesicle</keyword>
<accession>A0ABX8I8R8</accession>
<evidence type="ECO:0000256" key="17">
    <source>
        <dbReference type="ARBA" id="ARBA00023134"/>
    </source>
</evidence>
<dbReference type="PROSITE" id="PS51417">
    <property type="entry name" value="ARF"/>
    <property type="match status" value="1"/>
</dbReference>
<dbReference type="Pfam" id="PF00743">
    <property type="entry name" value="FMO-like"/>
    <property type="match status" value="2"/>
</dbReference>
<evidence type="ECO:0000313" key="21">
    <source>
        <dbReference type="Proteomes" id="UP000825434"/>
    </source>
</evidence>
<protein>
    <recommendedName>
        <fullName evidence="6">Small COPII coat GTPase SAR1</fullName>
    </recommendedName>
    <alternativeName>
        <fullName evidence="5">Small COPII coat GTPase sar1</fullName>
    </alternativeName>
</protein>
<evidence type="ECO:0000256" key="13">
    <source>
        <dbReference type="ARBA" id="ARBA00022892"/>
    </source>
</evidence>
<evidence type="ECO:0000256" key="10">
    <source>
        <dbReference type="ARBA" id="ARBA00022801"/>
    </source>
</evidence>
<dbReference type="EMBL" id="CP076663">
    <property type="protein sequence ID" value="QWU88362.1"/>
    <property type="molecule type" value="Genomic_DNA"/>
</dbReference>
<keyword evidence="14 19" id="KW-0653">Protein transport</keyword>
<dbReference type="InterPro" id="IPR020946">
    <property type="entry name" value="Flavin_mOase-like"/>
</dbReference>
<evidence type="ECO:0000256" key="15">
    <source>
        <dbReference type="ARBA" id="ARBA00023002"/>
    </source>
</evidence>
<keyword evidence="16 19" id="KW-0333">Golgi apparatus</keyword>
<organism evidence="20 21">
    <name type="scientific">Candidozyma haemuli</name>
    <dbReference type="NCBI Taxonomy" id="45357"/>
    <lineage>
        <taxon>Eukaryota</taxon>
        <taxon>Fungi</taxon>
        <taxon>Dikarya</taxon>
        <taxon>Ascomycota</taxon>
        <taxon>Saccharomycotina</taxon>
        <taxon>Pichiomycetes</taxon>
        <taxon>Metschnikowiaceae</taxon>
        <taxon>Candidozyma</taxon>
    </lineage>
</organism>
<evidence type="ECO:0000256" key="14">
    <source>
        <dbReference type="ARBA" id="ARBA00022927"/>
    </source>
</evidence>
<evidence type="ECO:0000313" key="20">
    <source>
        <dbReference type="EMBL" id="QWU88362.1"/>
    </source>
</evidence>
<comment type="subcellular location">
    <subcellularLocation>
        <location evidence="2">Cytoplasmic vesicle</location>
        <location evidence="2">COPII-coated vesicle membrane</location>
        <topology evidence="2">Peripheral membrane protein</topology>
        <orientation evidence="2">Cytoplasmic side</orientation>
    </subcellularLocation>
    <subcellularLocation>
        <location evidence="3">Endoplasmic reticulum membrane</location>
        <topology evidence="3">Peripheral membrane protein</topology>
        <orientation evidence="3">Cytoplasmic side</orientation>
    </subcellularLocation>
    <subcellularLocation>
        <location evidence="1">Golgi apparatus membrane</location>
        <topology evidence="1">Peripheral membrane protein</topology>
        <orientation evidence="1">Cytoplasmic side</orientation>
    </subcellularLocation>
</comment>
<dbReference type="NCBIfam" id="TIGR00231">
    <property type="entry name" value="small_GTP"/>
    <property type="match status" value="1"/>
</dbReference>
<dbReference type="PROSITE" id="PS51422">
    <property type="entry name" value="SAR1"/>
    <property type="match status" value="1"/>
</dbReference>
<evidence type="ECO:0000256" key="11">
    <source>
        <dbReference type="ARBA" id="ARBA00022824"/>
    </source>
</evidence>
<dbReference type="Pfam" id="PF00025">
    <property type="entry name" value="Arf"/>
    <property type="match status" value="1"/>
</dbReference>
<keyword evidence="12" id="KW-0274">FAD</keyword>
<keyword evidence="13 19" id="KW-0931">ER-Golgi transport</keyword>
<dbReference type="SMART" id="SM00178">
    <property type="entry name" value="SAR"/>
    <property type="match status" value="1"/>
</dbReference>
<comment type="similarity">
    <text evidence="4 19">Belongs to the small GTPase superfamily. SAR1 family.</text>
</comment>
<evidence type="ECO:0000256" key="4">
    <source>
        <dbReference type="ARBA" id="ARBA00007507"/>
    </source>
</evidence>
<dbReference type="InterPro" id="IPR005225">
    <property type="entry name" value="Small_GTP-bd"/>
</dbReference>
<dbReference type="Gene3D" id="3.50.50.60">
    <property type="entry name" value="FAD/NAD(P)-binding domain"/>
    <property type="match status" value="2"/>
</dbReference>
<dbReference type="CDD" id="cd00879">
    <property type="entry name" value="Sar1"/>
    <property type="match status" value="1"/>
</dbReference>
<keyword evidence="8" id="KW-0285">Flavoprotein</keyword>
<dbReference type="SMART" id="SM00177">
    <property type="entry name" value="ARF"/>
    <property type="match status" value="1"/>
</dbReference>
<dbReference type="SUPFAM" id="SSF51905">
    <property type="entry name" value="FAD/NAD(P)-binding domain"/>
    <property type="match status" value="2"/>
</dbReference>
<keyword evidence="7 19" id="KW-0813">Transport</keyword>
<keyword evidence="21" id="KW-1185">Reference proteome</keyword>
<reference evidence="20 21" key="1">
    <citation type="submission" date="2021-06" db="EMBL/GenBank/DDBJ databases">
        <title>Candida outbreak in Lebanon.</title>
        <authorList>
            <person name="Finianos M."/>
        </authorList>
    </citation>
    <scope>NUCLEOTIDE SEQUENCE [LARGE SCALE GENOMIC DNA]</scope>
    <source>
        <strain evidence="20">CA3LBN</strain>
    </source>
</reference>
<sequence length="643" mass="72588">MALYRRIAIIGGGPAGLTAAKALALEPCKFTIDLYERRDNIGGLWYYGGDKTKVLPSVPSVGPDSHEILDPNGGFENRFFSPMYDQLETNIISRLMKYNRLSGAHFTTDIKEYPGRSQVLDYIHEYKKTIPQAANFHFNRNIKKIVKNEDEWSVTVEDSISLAQETKTFDAVIIANGHFEIPFIPDAPGLAEWAKQDPHSVIHAKYFKDGAPFRDRNVIVVGAFTSGIDLSTQISTVAKNTYVSVKDDPKDHDNKNEAVTMLPLITSYDYATRTVKLVDGREISDIDDIVFCTGYLYSYPFLKDYLPHLTDGLQVKDIYLQLFRVNDPSIAFIALPKEVVPMPLSEAQMAVVARVYSGRLHLPDEQKRREAYEKEVAEKGAGKKFHSLKTPKDIKYCKLLYNWIQEEGLLDEGLVPSSWGEQRVKDRKNTKADKDARQEVILKHAAKLRKEHLVFKLPELQDVLSSLGLWNKHAKLLFLGLDNAGKTTLLHMLKNDRLATLQPTLHPTSEELAIGNVRFTTFDLGGHQQARRLWKDYFPEVNGIVFLVDAADPERLAESRAELESLFKIEELNNVPFLILGNKIDASDAVNESELKTALGLYGTTGKDVGKLAENVRPIEVFMVSVVMRMGYGEGFKWLSQYI</sequence>
<evidence type="ECO:0000256" key="3">
    <source>
        <dbReference type="ARBA" id="ARBA00004397"/>
    </source>
</evidence>
<evidence type="ECO:0000256" key="12">
    <source>
        <dbReference type="ARBA" id="ARBA00022827"/>
    </source>
</evidence>
<keyword evidence="17" id="KW-0342">GTP-binding</keyword>
<keyword evidence="9" id="KW-0547">Nucleotide-binding</keyword>
<evidence type="ECO:0000256" key="9">
    <source>
        <dbReference type="ARBA" id="ARBA00022741"/>
    </source>
</evidence>
<dbReference type="Gene3D" id="3.40.50.300">
    <property type="entry name" value="P-loop containing nucleotide triphosphate hydrolases"/>
    <property type="match status" value="1"/>
</dbReference>
<dbReference type="Pfam" id="PF13450">
    <property type="entry name" value="NAD_binding_8"/>
    <property type="match status" value="1"/>
</dbReference>
<evidence type="ECO:0000256" key="2">
    <source>
        <dbReference type="ARBA" id="ARBA00004299"/>
    </source>
</evidence>
<dbReference type="PRINTS" id="PR00328">
    <property type="entry name" value="SAR1GTPBP"/>
</dbReference>
<dbReference type="Proteomes" id="UP000825434">
    <property type="component" value="Chromosome 3"/>
</dbReference>
<evidence type="ECO:0000256" key="8">
    <source>
        <dbReference type="ARBA" id="ARBA00022630"/>
    </source>
</evidence>
<keyword evidence="15" id="KW-0560">Oxidoreductase</keyword>
<evidence type="ECO:0000256" key="1">
    <source>
        <dbReference type="ARBA" id="ARBA00004255"/>
    </source>
</evidence>
<evidence type="ECO:0000256" key="16">
    <source>
        <dbReference type="ARBA" id="ARBA00023034"/>
    </source>
</evidence>
<dbReference type="SUPFAM" id="SSF52540">
    <property type="entry name" value="P-loop containing nucleoside triphosphate hydrolases"/>
    <property type="match status" value="1"/>
</dbReference>
<gene>
    <name evidence="20" type="ORF">CA3LBN_002670</name>
</gene>
<dbReference type="PANTHER" id="PTHR45684">
    <property type="entry name" value="RE74312P"/>
    <property type="match status" value="1"/>
</dbReference>
<keyword evidence="11 19" id="KW-0256">Endoplasmic reticulum</keyword>
<evidence type="ECO:0000256" key="19">
    <source>
        <dbReference type="RuleBase" id="RU003926"/>
    </source>
</evidence>
<evidence type="ECO:0000256" key="5">
    <source>
        <dbReference type="ARBA" id="ARBA00019961"/>
    </source>
</evidence>
<evidence type="ECO:0000256" key="18">
    <source>
        <dbReference type="ARBA" id="ARBA00023329"/>
    </source>
</evidence>
<dbReference type="InterPro" id="IPR027417">
    <property type="entry name" value="P-loop_NTPase"/>
</dbReference>
<dbReference type="InterPro" id="IPR006687">
    <property type="entry name" value="Small_GTPase_SAR1"/>
</dbReference>
<dbReference type="InterPro" id="IPR036188">
    <property type="entry name" value="FAD/NAD-bd_sf"/>
</dbReference>
<evidence type="ECO:0000256" key="7">
    <source>
        <dbReference type="ARBA" id="ARBA00022448"/>
    </source>
</evidence>